<sequence length="143" mass="16236">MRRKIFLFSIVLLLVIGFLAWQQSPQWLESFNETRAEETKEYRAKGLALGEVSDQDTCVSRVLSDYASCTDSAYACTVNQGIQLKACLETAQPSENFCTGVPEFNEKATEEEKNWARYGCWDAEIAGEGCRLLLRQKQQFCSQ</sequence>
<gene>
    <name evidence="1" type="ORF">DN062_09900</name>
</gene>
<evidence type="ECO:0000313" key="1">
    <source>
        <dbReference type="EMBL" id="RAU18085.1"/>
    </source>
</evidence>
<dbReference type="RefSeq" id="WP_112159166.1">
    <property type="nucleotide sequence ID" value="NZ_QKRX01000006.1"/>
</dbReference>
<name>A0A364NMH0_9GAMM</name>
<dbReference type="AlphaFoldDB" id="A0A364NMH0"/>
<evidence type="ECO:0000313" key="2">
    <source>
        <dbReference type="Proteomes" id="UP000250744"/>
    </source>
</evidence>
<dbReference type="Proteomes" id="UP000250744">
    <property type="component" value="Unassembled WGS sequence"/>
</dbReference>
<comment type="caution">
    <text evidence="1">The sequence shown here is derived from an EMBL/GenBank/DDBJ whole genome shotgun (WGS) entry which is preliminary data.</text>
</comment>
<protein>
    <submittedName>
        <fullName evidence="1">Uncharacterized protein</fullName>
    </submittedName>
</protein>
<proteinExistence type="predicted"/>
<reference evidence="1 2" key="1">
    <citation type="submission" date="2018-06" db="EMBL/GenBank/DDBJ databases">
        <title>Nitrincola tibetense sp. nov., isolated from Lake XuguoCo on Tibetan Plateau.</title>
        <authorList>
            <person name="Xing P."/>
        </authorList>
    </citation>
    <scope>NUCLEOTIDE SEQUENCE [LARGE SCALE GENOMIC DNA]</scope>
    <source>
        <strain evidence="2">xg18</strain>
    </source>
</reference>
<dbReference type="OrthoDB" id="6119201at2"/>
<keyword evidence="2" id="KW-1185">Reference proteome</keyword>
<dbReference type="EMBL" id="QKRX01000006">
    <property type="protein sequence ID" value="RAU18085.1"/>
    <property type="molecule type" value="Genomic_DNA"/>
</dbReference>
<organism evidence="1 2">
    <name type="scientific">Nitrincola tibetensis</name>
    <dbReference type="NCBI Taxonomy" id="2219697"/>
    <lineage>
        <taxon>Bacteria</taxon>
        <taxon>Pseudomonadati</taxon>
        <taxon>Pseudomonadota</taxon>
        <taxon>Gammaproteobacteria</taxon>
        <taxon>Oceanospirillales</taxon>
        <taxon>Oceanospirillaceae</taxon>
        <taxon>Nitrincola</taxon>
    </lineage>
</organism>
<accession>A0A364NMH0</accession>